<dbReference type="InterPro" id="IPR036047">
    <property type="entry name" value="F-box-like_dom_sf"/>
</dbReference>
<dbReference type="InterPro" id="IPR053772">
    <property type="entry name" value="At1g61320/At1g61330-like"/>
</dbReference>
<name>A0A8K0MFB7_9ROSA</name>
<dbReference type="InterPro" id="IPR032675">
    <property type="entry name" value="LRR_dom_sf"/>
</dbReference>
<dbReference type="Pfam" id="PF23622">
    <property type="entry name" value="LRR_At1g61320_AtMIF1"/>
    <property type="match status" value="1"/>
</dbReference>
<dbReference type="SUPFAM" id="SSF52047">
    <property type="entry name" value="RNI-like"/>
    <property type="match status" value="1"/>
</dbReference>
<comment type="caution">
    <text evidence="2">The sequence shown here is derived from an EMBL/GenBank/DDBJ whole genome shotgun (WGS) entry which is preliminary data.</text>
</comment>
<dbReference type="OrthoDB" id="1194581at2759"/>
<sequence length="559" mass="64705">MAEKITDETTMDRISQLPERIIHDIMSLLPIKDLNRFSTVSSRFFSAYHSSPIIDFDFEAFTNQSTNSFLGFVASKLSRRRLLMNNISDTTTACNLQRLSFVGPVTNTNLVDEMVSFADDNKIKELNLHVKSDSVSCQLSNRIFSFNCITSLKIKGLELDCEYLILCCPSIRELSFGHCSALRKIELKATELKHPPHIEINLNNQKYSLKYLELIMTSRINVDDEWFRDNVSVCNLLETLKLEGCKQLKNVYMESDNLKTLELKNCAGLNNVDVMAPNLETFVLLHGTWLEHRRCKINIGNSMNLKHLKLSSVEVTDQWFKDNLYLFHYLEDLELEACNKLEEINIYDTVHLRSFKLLECRDLTKFEIDAPKLASLVYKGKILPSFPVVKACWLDAKLFFNERAGPIDIRHRLLFKEFLVSFGHCKTLFIDCTSEELIYPKTIREIMVSPLYGLKHLKEELKALRRSIVELIEGLLWFVPHPETISLMSRNSQVKSLRFHYNTSVKVEDEFCCKKGFIQCWRHSVTDVEMENFKDGHEKSSVLNFLIENTMTNVNVICV</sequence>
<keyword evidence="3" id="KW-1185">Reference proteome</keyword>
<reference evidence="2" key="1">
    <citation type="submission" date="2020-03" db="EMBL/GenBank/DDBJ databases">
        <title>A high-quality chromosome-level genome assembly of a woody plant with both climbing and erect habits, Rhamnella rubrinervis.</title>
        <authorList>
            <person name="Lu Z."/>
            <person name="Yang Y."/>
            <person name="Zhu X."/>
            <person name="Sun Y."/>
        </authorList>
    </citation>
    <scope>NUCLEOTIDE SEQUENCE</scope>
    <source>
        <strain evidence="2">BYM</strain>
        <tissue evidence="2">Leaf</tissue>
    </source>
</reference>
<organism evidence="2 3">
    <name type="scientific">Rhamnella rubrinervis</name>
    <dbReference type="NCBI Taxonomy" id="2594499"/>
    <lineage>
        <taxon>Eukaryota</taxon>
        <taxon>Viridiplantae</taxon>
        <taxon>Streptophyta</taxon>
        <taxon>Embryophyta</taxon>
        <taxon>Tracheophyta</taxon>
        <taxon>Spermatophyta</taxon>
        <taxon>Magnoliopsida</taxon>
        <taxon>eudicotyledons</taxon>
        <taxon>Gunneridae</taxon>
        <taxon>Pentapetalae</taxon>
        <taxon>rosids</taxon>
        <taxon>fabids</taxon>
        <taxon>Rosales</taxon>
        <taxon>Rhamnaceae</taxon>
        <taxon>rhamnoid group</taxon>
        <taxon>Rhamneae</taxon>
        <taxon>Rhamnella</taxon>
    </lineage>
</organism>
<proteinExistence type="predicted"/>
<dbReference type="InterPro" id="IPR001810">
    <property type="entry name" value="F-box_dom"/>
</dbReference>
<dbReference type="PROSITE" id="PS50181">
    <property type="entry name" value="FBOX"/>
    <property type="match status" value="1"/>
</dbReference>
<dbReference type="Proteomes" id="UP000796880">
    <property type="component" value="Unassembled WGS sequence"/>
</dbReference>
<protein>
    <recommendedName>
        <fullName evidence="1">F-box domain-containing protein</fullName>
    </recommendedName>
</protein>
<gene>
    <name evidence="2" type="ORF">FNV43_RR13530</name>
</gene>
<dbReference type="Pfam" id="PF00646">
    <property type="entry name" value="F-box"/>
    <property type="match status" value="1"/>
</dbReference>
<dbReference type="EMBL" id="VOIH02000006">
    <property type="protein sequence ID" value="KAF3443840.1"/>
    <property type="molecule type" value="Genomic_DNA"/>
</dbReference>
<dbReference type="PANTHER" id="PTHR34145:SF28">
    <property type="entry name" value="F-BOX DOMAIN-CONTAINING PROTEIN"/>
    <property type="match status" value="1"/>
</dbReference>
<evidence type="ECO:0000259" key="1">
    <source>
        <dbReference type="PROSITE" id="PS50181"/>
    </source>
</evidence>
<dbReference type="PANTHER" id="PTHR34145">
    <property type="entry name" value="OS02G0105600 PROTEIN"/>
    <property type="match status" value="1"/>
</dbReference>
<dbReference type="Gene3D" id="3.80.10.10">
    <property type="entry name" value="Ribonuclease Inhibitor"/>
    <property type="match status" value="1"/>
</dbReference>
<dbReference type="SUPFAM" id="SSF81383">
    <property type="entry name" value="F-box domain"/>
    <property type="match status" value="1"/>
</dbReference>
<dbReference type="InterPro" id="IPR055357">
    <property type="entry name" value="LRR_At1g61320_AtMIF1"/>
</dbReference>
<feature type="domain" description="F-box" evidence="1">
    <location>
        <begin position="11"/>
        <end position="61"/>
    </location>
</feature>
<evidence type="ECO:0000313" key="2">
    <source>
        <dbReference type="EMBL" id="KAF3443840.1"/>
    </source>
</evidence>
<dbReference type="AlphaFoldDB" id="A0A8K0MFB7"/>
<evidence type="ECO:0000313" key="3">
    <source>
        <dbReference type="Proteomes" id="UP000796880"/>
    </source>
</evidence>
<dbReference type="Gene3D" id="1.20.1280.50">
    <property type="match status" value="1"/>
</dbReference>
<dbReference type="SMART" id="SM00256">
    <property type="entry name" value="FBOX"/>
    <property type="match status" value="1"/>
</dbReference>
<accession>A0A8K0MFB7</accession>